<name>A0A327L647_9BRAD</name>
<dbReference type="AlphaFoldDB" id="A0A327L647"/>
<protein>
    <submittedName>
        <fullName evidence="1">Addiction module toxin RelE</fullName>
    </submittedName>
</protein>
<gene>
    <name evidence="1" type="ORF">CH341_04190</name>
</gene>
<evidence type="ECO:0000313" key="2">
    <source>
        <dbReference type="Proteomes" id="UP000249130"/>
    </source>
</evidence>
<comment type="caution">
    <text evidence="1">The sequence shown here is derived from an EMBL/GenBank/DDBJ whole genome shotgun (WGS) entry which is preliminary data.</text>
</comment>
<dbReference type="InterPro" id="IPR009241">
    <property type="entry name" value="HigB-like"/>
</dbReference>
<dbReference type="EMBL" id="NPEX01000017">
    <property type="protein sequence ID" value="RAI45363.1"/>
    <property type="molecule type" value="Genomic_DNA"/>
</dbReference>
<keyword evidence="2" id="KW-1185">Reference proteome</keyword>
<dbReference type="OrthoDB" id="9797093at2"/>
<dbReference type="Proteomes" id="UP000249130">
    <property type="component" value="Unassembled WGS sequence"/>
</dbReference>
<organism evidence="1 2">
    <name type="scientific">Rhodoplanes roseus</name>
    <dbReference type="NCBI Taxonomy" id="29409"/>
    <lineage>
        <taxon>Bacteria</taxon>
        <taxon>Pseudomonadati</taxon>
        <taxon>Pseudomonadota</taxon>
        <taxon>Alphaproteobacteria</taxon>
        <taxon>Hyphomicrobiales</taxon>
        <taxon>Nitrobacteraceae</taxon>
        <taxon>Rhodoplanes</taxon>
    </lineage>
</organism>
<proteinExistence type="predicted"/>
<evidence type="ECO:0000313" key="1">
    <source>
        <dbReference type="EMBL" id="RAI45363.1"/>
    </source>
</evidence>
<reference evidence="1 2" key="1">
    <citation type="submission" date="2017-07" db="EMBL/GenBank/DDBJ databases">
        <title>Draft Genome Sequences of Select Purple Nonsulfur Bacteria.</title>
        <authorList>
            <person name="Lasarre B."/>
            <person name="Mckinlay J.B."/>
        </authorList>
    </citation>
    <scope>NUCLEOTIDE SEQUENCE [LARGE SCALE GENOMIC DNA]</scope>
    <source>
        <strain evidence="1 2">DSM 5909</strain>
    </source>
</reference>
<dbReference type="Pfam" id="PF05973">
    <property type="entry name" value="Gp49"/>
    <property type="match status" value="1"/>
</dbReference>
<sequence>MGVSPYREVRIERPDPKPCIFIGSSRKDLKRFPEKVRNRMGYALSRVQEGDEPLGAKALKGFGGRTVLELIEDFDTDTYRAVYTVRFSGVVYVLHAFQKKAKTGVATPLHEIDLIRSRLRDAEMHYRAHRGKPGSTP</sequence>
<accession>A0A327L647</accession>